<feature type="transmembrane region" description="Helical" evidence="3">
    <location>
        <begin position="196"/>
        <end position="216"/>
    </location>
</feature>
<dbReference type="EMBL" id="CAIX01000024">
    <property type="protein sequence ID" value="CCI41788.1"/>
    <property type="molecule type" value="Genomic_DNA"/>
</dbReference>
<keyword evidence="1" id="KW-0547">Nucleotide-binding</keyword>
<dbReference type="GO" id="GO:0005886">
    <property type="term" value="C:plasma membrane"/>
    <property type="evidence" value="ECO:0007669"/>
    <property type="project" value="TreeGrafter"/>
</dbReference>
<keyword evidence="1" id="KW-0808">Transferase</keyword>
<keyword evidence="1" id="KW-0067">ATP-binding</keyword>
<feature type="transmembrane region" description="Helical" evidence="3">
    <location>
        <begin position="154"/>
        <end position="176"/>
    </location>
</feature>
<dbReference type="Gene3D" id="3.30.800.10">
    <property type="entry name" value="Phosphatidylinositol Phosphate Kinase II Beta"/>
    <property type="match status" value="1"/>
</dbReference>
<feature type="transmembrane region" description="Helical" evidence="3">
    <location>
        <begin position="228"/>
        <end position="248"/>
    </location>
</feature>
<feature type="transmembrane region" description="Helical" evidence="3">
    <location>
        <begin position="367"/>
        <end position="388"/>
    </location>
</feature>
<organism evidence="5 6">
    <name type="scientific">Albugo candida</name>
    <dbReference type="NCBI Taxonomy" id="65357"/>
    <lineage>
        <taxon>Eukaryota</taxon>
        <taxon>Sar</taxon>
        <taxon>Stramenopiles</taxon>
        <taxon>Oomycota</taxon>
        <taxon>Peronosporomycetes</taxon>
        <taxon>Albuginales</taxon>
        <taxon>Albuginaceae</taxon>
        <taxon>Albugo</taxon>
    </lineage>
</organism>
<dbReference type="Gene3D" id="1.20.1070.10">
    <property type="entry name" value="Rhodopsin 7-helix transmembrane proteins"/>
    <property type="match status" value="1"/>
</dbReference>
<gene>
    <name evidence="5" type="ORF">BN9_025720</name>
</gene>
<evidence type="ECO:0000313" key="6">
    <source>
        <dbReference type="Proteomes" id="UP000053237"/>
    </source>
</evidence>
<reference evidence="5 6" key="1">
    <citation type="submission" date="2012-05" db="EMBL/GenBank/DDBJ databases">
        <title>Recombination and specialization in a pathogen metapopulation.</title>
        <authorList>
            <person name="Gardiner A."/>
            <person name="Kemen E."/>
            <person name="Schultz-Larsen T."/>
            <person name="MacLean D."/>
            <person name="Van Oosterhout C."/>
            <person name="Jones J.D.G."/>
        </authorList>
    </citation>
    <scope>NUCLEOTIDE SEQUENCE [LARGE SCALE GENOMIC DNA]</scope>
    <source>
        <strain evidence="5 6">Ac Nc2</strain>
    </source>
</reference>
<keyword evidence="3" id="KW-1133">Transmembrane helix</keyword>
<dbReference type="Pfam" id="PF01504">
    <property type="entry name" value="PIP5K"/>
    <property type="match status" value="1"/>
</dbReference>
<keyword evidence="3" id="KW-0812">Transmembrane</keyword>
<keyword evidence="3" id="KW-0472">Membrane</keyword>
<dbReference type="InterPro" id="IPR027484">
    <property type="entry name" value="PInositol-4-P-5-kinase_N"/>
</dbReference>
<name>A0A024G5F2_9STRA</name>
<dbReference type="CDD" id="cd00139">
    <property type="entry name" value="PIPKc"/>
    <property type="match status" value="1"/>
</dbReference>
<evidence type="ECO:0000256" key="2">
    <source>
        <dbReference type="SAM" id="MobiDB-lite"/>
    </source>
</evidence>
<dbReference type="AlphaFoldDB" id="A0A024G5F2"/>
<dbReference type="InterPro" id="IPR023610">
    <property type="entry name" value="PInositol-4/5-P-5/4-kinase"/>
</dbReference>
<keyword evidence="1" id="KW-0418">Kinase</keyword>
<evidence type="ECO:0000256" key="3">
    <source>
        <dbReference type="SAM" id="Phobius"/>
    </source>
</evidence>
<dbReference type="Proteomes" id="UP000053237">
    <property type="component" value="Unassembled WGS sequence"/>
</dbReference>
<evidence type="ECO:0000259" key="4">
    <source>
        <dbReference type="PROSITE" id="PS51455"/>
    </source>
</evidence>
<protein>
    <recommendedName>
        <fullName evidence="4">PIPK domain-containing protein</fullName>
    </recommendedName>
</protein>
<feature type="domain" description="PIPK" evidence="4">
    <location>
        <begin position="436"/>
        <end position="802"/>
    </location>
</feature>
<dbReference type="InterPro" id="IPR027483">
    <property type="entry name" value="PInositol-4-P-4/5-kinase_C_sf"/>
</dbReference>
<feature type="transmembrane region" description="Helical" evidence="3">
    <location>
        <begin position="99"/>
        <end position="118"/>
    </location>
</feature>
<dbReference type="OrthoDB" id="2129491at2759"/>
<feature type="compositionally biased region" description="Polar residues" evidence="2">
    <location>
        <begin position="1"/>
        <end position="22"/>
    </location>
</feature>
<keyword evidence="6" id="KW-1185">Reference proteome</keyword>
<dbReference type="PANTHER" id="PTHR23086:SF8">
    <property type="entry name" value="PHOSPHATIDYLINOSITOL 5-PHOSPHATE 4-KINASE, ISOFORM A"/>
    <property type="match status" value="1"/>
</dbReference>
<dbReference type="InterPro" id="IPR002498">
    <property type="entry name" value="PInositol-4-P-4/5-kinase_core"/>
</dbReference>
<evidence type="ECO:0000256" key="1">
    <source>
        <dbReference type="PROSITE-ProRule" id="PRU00781"/>
    </source>
</evidence>
<feature type="region of interest" description="Disordered" evidence="2">
    <location>
        <begin position="1"/>
        <end position="24"/>
    </location>
</feature>
<dbReference type="STRING" id="65357.A0A024G5F2"/>
<dbReference type="PANTHER" id="PTHR23086">
    <property type="entry name" value="PHOSPHATIDYLINOSITOL-4-PHOSPHATE 5-KINASE"/>
    <property type="match status" value="1"/>
</dbReference>
<comment type="caution">
    <text evidence="5">The sequence shown here is derived from an EMBL/GenBank/DDBJ whole genome shotgun (WGS) entry which is preliminary data.</text>
</comment>
<dbReference type="PROSITE" id="PS51455">
    <property type="entry name" value="PIPK"/>
    <property type="match status" value="1"/>
</dbReference>
<feature type="transmembrane region" description="Helical" evidence="3">
    <location>
        <begin position="312"/>
        <end position="333"/>
    </location>
</feature>
<dbReference type="SUPFAM" id="SSF56104">
    <property type="entry name" value="SAICAR synthase-like"/>
    <property type="match status" value="1"/>
</dbReference>
<evidence type="ECO:0000313" key="5">
    <source>
        <dbReference type="EMBL" id="CCI41788.1"/>
    </source>
</evidence>
<feature type="transmembrane region" description="Helical" evidence="3">
    <location>
        <begin position="124"/>
        <end position="142"/>
    </location>
</feature>
<accession>A0A024G5F2</accession>
<sequence length="864" mass="99080">MRPPHNNNDPVNLNQPSASGYSAEQPGRSYVLLEGGSSREFDLGLHSTHVHPQRMSNPIQAPNNVIRVINKDMTDQFRGRAPSISQARIRWFENRKSQLLGCCMTMAFLGITIAMYSYRWTGLIAGSVNTIICGSAVIITYFRKKHWHQHPNPIVHNRAVLGVFLAMCLLLNVWINFDVSSDSNDRCRQLAGVTEFFFFTSEAWGLVMACDLYFSLNSPFTSYKRMMRFYHLWVWVGGIIMGGITWGVSGAGGFFTVDGQSLEFGKSLSTVVGFCMASSRICCPKQGQCDKYDYPKCFDDSNFLTTQEWPWILIYTFVILVLVVSVCVLTLAWHRLYLRGVPKTYNMRLRVLNYISLYVLLEETTHFTGACVFYWLLLLLLYMCAYFLATKSNQSANTQAVAQVLRQLVAFLIASKGYLDFVIWFAVNNIERPAGGRKEDSRDFDVDLSPQVNMALRSEILYYTTSGVKSSIQAVQDEEISIPISGESDRKKSVKFWSYCPVAFRKIRYCYGITDQEYTRMFGATTKEQFSEGRSGAFMFFTGDEQLIVKTMSSEECNFLRKIASQYAQYMTTNTSTLLTRFYGCHGVSLYGNVYYFVVMGNFFSKTQILHHRYDIKGSWVDRNAKIPKPGDKTTCRYCNASYTYGSLKNQECGDNMHFHEPDIVLKDNDLMMKIRIDPYHATRIYDQLHRDSDFLCEQGIMDYSLLMGVRSCEYFVDAAAVEEFADKETDGDSIFTQPATSVSGPSLYHFGIIDILQQWTLEKKIERFYKCYIKQKDSDGVSAMPPKPYKFRFQQKMSRVFALNHRTNTPAFHRHHPALLEMIDQSDFMSNRHGTFISSEELPQQIHQRVDRSNDSENIGHLI</sequence>
<dbReference type="GO" id="GO:0016308">
    <property type="term" value="F:1-phosphatidylinositol-4-phosphate 5-kinase activity"/>
    <property type="evidence" value="ECO:0007669"/>
    <property type="project" value="TreeGrafter"/>
</dbReference>
<proteinExistence type="predicted"/>
<feature type="transmembrane region" description="Helical" evidence="3">
    <location>
        <begin position="408"/>
        <end position="427"/>
    </location>
</feature>
<dbReference type="GO" id="GO:0046854">
    <property type="term" value="P:phosphatidylinositol phosphate biosynthetic process"/>
    <property type="evidence" value="ECO:0007669"/>
    <property type="project" value="TreeGrafter"/>
</dbReference>
<dbReference type="GO" id="GO:0005524">
    <property type="term" value="F:ATP binding"/>
    <property type="evidence" value="ECO:0007669"/>
    <property type="project" value="UniProtKB-UniRule"/>
</dbReference>
<dbReference type="Gene3D" id="3.30.810.10">
    <property type="entry name" value="2-Layer Sandwich"/>
    <property type="match status" value="1"/>
</dbReference>
<dbReference type="SMART" id="SM00330">
    <property type="entry name" value="PIPKc"/>
    <property type="match status" value="1"/>
</dbReference>
<dbReference type="InParanoid" id="A0A024G5F2"/>